<feature type="non-terminal residue" evidence="1">
    <location>
        <position position="41"/>
    </location>
</feature>
<sequence>MDLFYTDDCWLLLPARKEAMLVSTSSLQTFQAAACGACRKR</sequence>
<organism evidence="1">
    <name type="scientific">marine metagenome</name>
    <dbReference type="NCBI Taxonomy" id="408172"/>
    <lineage>
        <taxon>unclassified sequences</taxon>
        <taxon>metagenomes</taxon>
        <taxon>ecological metagenomes</taxon>
    </lineage>
</organism>
<dbReference type="EMBL" id="UINC01103395">
    <property type="protein sequence ID" value="SVC65741.1"/>
    <property type="molecule type" value="Genomic_DNA"/>
</dbReference>
<dbReference type="AlphaFoldDB" id="A0A382P1M7"/>
<evidence type="ECO:0000313" key="1">
    <source>
        <dbReference type="EMBL" id="SVC65741.1"/>
    </source>
</evidence>
<reference evidence="1" key="1">
    <citation type="submission" date="2018-05" db="EMBL/GenBank/DDBJ databases">
        <authorList>
            <person name="Lanie J.A."/>
            <person name="Ng W.-L."/>
            <person name="Kazmierczak K.M."/>
            <person name="Andrzejewski T.M."/>
            <person name="Davidsen T.M."/>
            <person name="Wayne K.J."/>
            <person name="Tettelin H."/>
            <person name="Glass J.I."/>
            <person name="Rusch D."/>
            <person name="Podicherti R."/>
            <person name="Tsui H.-C.T."/>
            <person name="Winkler M.E."/>
        </authorList>
    </citation>
    <scope>NUCLEOTIDE SEQUENCE</scope>
</reference>
<name>A0A382P1M7_9ZZZZ</name>
<proteinExistence type="predicted"/>
<protein>
    <submittedName>
        <fullName evidence="1">Uncharacterized protein</fullName>
    </submittedName>
</protein>
<accession>A0A382P1M7</accession>
<gene>
    <name evidence="1" type="ORF">METZ01_LOCUS318595</name>
</gene>